<accession>A0A9P6JN52</accession>
<evidence type="ECO:0000313" key="7">
    <source>
        <dbReference type="Proteomes" id="UP000807306"/>
    </source>
</evidence>
<dbReference type="InterPro" id="IPR006913">
    <property type="entry name" value="CENP-V/GFA"/>
</dbReference>
<evidence type="ECO:0000256" key="4">
    <source>
        <dbReference type="ARBA" id="ARBA00023239"/>
    </source>
</evidence>
<evidence type="ECO:0000256" key="3">
    <source>
        <dbReference type="ARBA" id="ARBA00022833"/>
    </source>
</evidence>
<keyword evidence="4" id="KW-0456">Lyase</keyword>
<dbReference type="InterPro" id="IPR011057">
    <property type="entry name" value="Mss4-like_sf"/>
</dbReference>
<dbReference type="Gene3D" id="3.90.1590.10">
    <property type="entry name" value="glutathione-dependent formaldehyde- activating enzyme (gfa)"/>
    <property type="match status" value="1"/>
</dbReference>
<gene>
    <name evidence="6" type="ORF">CPB83DRAFT_858106</name>
</gene>
<evidence type="ECO:0000313" key="6">
    <source>
        <dbReference type="EMBL" id="KAF9526279.1"/>
    </source>
</evidence>
<dbReference type="GO" id="GO:0046872">
    <property type="term" value="F:metal ion binding"/>
    <property type="evidence" value="ECO:0007669"/>
    <property type="project" value="UniProtKB-KW"/>
</dbReference>
<dbReference type="Proteomes" id="UP000807306">
    <property type="component" value="Unassembled WGS sequence"/>
</dbReference>
<evidence type="ECO:0000256" key="1">
    <source>
        <dbReference type="ARBA" id="ARBA00005495"/>
    </source>
</evidence>
<dbReference type="OrthoDB" id="428768at2759"/>
<protein>
    <submittedName>
        <fullName evidence="6">Mss4-like protein</fullName>
    </submittedName>
</protein>
<comment type="caution">
    <text evidence="6">The sequence shown here is derived from an EMBL/GenBank/DDBJ whole genome shotgun (WGS) entry which is preliminary data.</text>
</comment>
<dbReference type="PANTHER" id="PTHR33337:SF8">
    <property type="entry name" value="CENP-V_GFA DOMAIN-CONTAINING PROTEIN"/>
    <property type="match status" value="1"/>
</dbReference>
<dbReference type="Pfam" id="PF04828">
    <property type="entry name" value="GFA"/>
    <property type="match status" value="1"/>
</dbReference>
<feature type="domain" description="CENP-V/GFA" evidence="5">
    <location>
        <begin position="28"/>
        <end position="146"/>
    </location>
</feature>
<keyword evidence="2" id="KW-0479">Metal-binding</keyword>
<dbReference type="EMBL" id="MU157873">
    <property type="protein sequence ID" value="KAF9526279.1"/>
    <property type="molecule type" value="Genomic_DNA"/>
</dbReference>
<organism evidence="6 7">
    <name type="scientific">Crepidotus variabilis</name>
    <dbReference type="NCBI Taxonomy" id="179855"/>
    <lineage>
        <taxon>Eukaryota</taxon>
        <taxon>Fungi</taxon>
        <taxon>Dikarya</taxon>
        <taxon>Basidiomycota</taxon>
        <taxon>Agaricomycotina</taxon>
        <taxon>Agaricomycetes</taxon>
        <taxon>Agaricomycetidae</taxon>
        <taxon>Agaricales</taxon>
        <taxon>Agaricineae</taxon>
        <taxon>Crepidotaceae</taxon>
        <taxon>Crepidotus</taxon>
    </lineage>
</organism>
<keyword evidence="7" id="KW-1185">Reference proteome</keyword>
<dbReference type="PROSITE" id="PS51891">
    <property type="entry name" value="CENP_V_GFA"/>
    <property type="match status" value="1"/>
</dbReference>
<dbReference type="AlphaFoldDB" id="A0A9P6JN52"/>
<dbReference type="GO" id="GO:0016846">
    <property type="term" value="F:carbon-sulfur lyase activity"/>
    <property type="evidence" value="ECO:0007669"/>
    <property type="project" value="InterPro"/>
</dbReference>
<dbReference type="SUPFAM" id="SSF51316">
    <property type="entry name" value="Mss4-like"/>
    <property type="match status" value="1"/>
</dbReference>
<sequence>MAASADKSKPFFPLAGSANDGWCKEDSATATCFCGAVQLAFPISGPGLINTFVCNCYDCRKITASMFASNFTIDDKYLTHVRGKDNLKTFAQNKTTASGKLMTNYFCGTCGTLMYRVGESFPGASVLRIGTVDDFSLHETKLRPQTEHFTKDRVSWFTGVEGAKTFEAMR</sequence>
<keyword evidence="3" id="KW-0862">Zinc</keyword>
<dbReference type="PANTHER" id="PTHR33337">
    <property type="entry name" value="GFA DOMAIN-CONTAINING PROTEIN"/>
    <property type="match status" value="1"/>
</dbReference>
<reference evidence="6" key="1">
    <citation type="submission" date="2020-11" db="EMBL/GenBank/DDBJ databases">
        <authorList>
            <consortium name="DOE Joint Genome Institute"/>
            <person name="Ahrendt S."/>
            <person name="Riley R."/>
            <person name="Andreopoulos W."/>
            <person name="Labutti K."/>
            <person name="Pangilinan J."/>
            <person name="Ruiz-Duenas F.J."/>
            <person name="Barrasa J.M."/>
            <person name="Sanchez-Garcia M."/>
            <person name="Camarero S."/>
            <person name="Miyauchi S."/>
            <person name="Serrano A."/>
            <person name="Linde D."/>
            <person name="Babiker R."/>
            <person name="Drula E."/>
            <person name="Ayuso-Fernandez I."/>
            <person name="Pacheco R."/>
            <person name="Padilla G."/>
            <person name="Ferreira P."/>
            <person name="Barriuso J."/>
            <person name="Kellner H."/>
            <person name="Castanera R."/>
            <person name="Alfaro M."/>
            <person name="Ramirez L."/>
            <person name="Pisabarro A.G."/>
            <person name="Kuo A."/>
            <person name="Tritt A."/>
            <person name="Lipzen A."/>
            <person name="He G."/>
            <person name="Yan M."/>
            <person name="Ng V."/>
            <person name="Cullen D."/>
            <person name="Martin F."/>
            <person name="Rosso M.-N."/>
            <person name="Henrissat B."/>
            <person name="Hibbett D."/>
            <person name="Martinez A.T."/>
            <person name="Grigoriev I.V."/>
        </authorList>
    </citation>
    <scope>NUCLEOTIDE SEQUENCE</scope>
    <source>
        <strain evidence="6">CBS 506.95</strain>
    </source>
</reference>
<evidence type="ECO:0000256" key="2">
    <source>
        <dbReference type="ARBA" id="ARBA00022723"/>
    </source>
</evidence>
<evidence type="ECO:0000259" key="5">
    <source>
        <dbReference type="PROSITE" id="PS51891"/>
    </source>
</evidence>
<comment type="similarity">
    <text evidence="1">Belongs to the Gfa family.</text>
</comment>
<name>A0A9P6JN52_9AGAR</name>
<proteinExistence type="inferred from homology"/>